<name>A0A653L6J0_AERVE</name>
<dbReference type="RefSeq" id="WP_201298762.1">
    <property type="nucleotide sequence ID" value="NZ_LR732798.1"/>
</dbReference>
<dbReference type="InterPro" id="IPR011992">
    <property type="entry name" value="EF-hand-dom_pair"/>
</dbReference>
<evidence type="ECO:0000259" key="2">
    <source>
        <dbReference type="PROSITE" id="PS50222"/>
    </source>
</evidence>
<feature type="domain" description="EF-hand" evidence="2">
    <location>
        <begin position="501"/>
        <end position="536"/>
    </location>
</feature>
<keyword evidence="1" id="KW-0175">Coiled coil</keyword>
<accession>A0A653L6J0</accession>
<dbReference type="InterPro" id="IPR018247">
    <property type="entry name" value="EF_Hand_1_Ca_BS"/>
</dbReference>
<evidence type="ECO:0000256" key="1">
    <source>
        <dbReference type="SAM" id="Coils"/>
    </source>
</evidence>
<proteinExistence type="predicted"/>
<dbReference type="GO" id="GO:0005509">
    <property type="term" value="F:calcium ion binding"/>
    <property type="evidence" value="ECO:0007669"/>
    <property type="project" value="InterPro"/>
</dbReference>
<dbReference type="EMBL" id="CABWLC010000016">
    <property type="protein sequence ID" value="VXA86657.1"/>
    <property type="molecule type" value="Genomic_DNA"/>
</dbReference>
<organism evidence="3 4">
    <name type="scientific">Aeromonas veronii</name>
    <dbReference type="NCBI Taxonomy" id="654"/>
    <lineage>
        <taxon>Bacteria</taxon>
        <taxon>Pseudomonadati</taxon>
        <taxon>Pseudomonadota</taxon>
        <taxon>Gammaproteobacteria</taxon>
        <taxon>Aeromonadales</taxon>
        <taxon>Aeromonadaceae</taxon>
        <taxon>Aeromonas</taxon>
    </lineage>
</organism>
<sequence>MKFAFPILTAKGEEFKDVKALTALINGEKSGHYLLGNHNKWHGGIHISDQIAPWCKDKYPVRAIADGKVVAFRMMKDYLTSEFQGESLRYSNCFCLVQHEYCEINAETKAKNEFTFYSLYMHLLPWDKYQRSDTLVLKKGWNARNSVPHANPDAEQQRADAALPRFTLPKDTELEMDSSIPPKKGSVGGKEYDFIKVKIKSKLSNAQIKEAEKAGVLVSEGSSIWIANSPDAVTFIKPNVPTWLFDQIEAELLTNMIGRSDPVLNGPTGHLMAGNKSVSLPAGTKLQYDAHQLEFHWIGDKARKMARCEYVTPSAGGAAGSCGMAWVCVEDEFIKVNTRTPSHLGELYVLPSPVPIAAGETIGYLGLVETPNSLIGGKQSKHQVHLEVFTQDPRLDDVLANKAGTKGGATYAKVPADLILHEKKSEGGKSKWVATKDKSQEVLVESPTQEKDAAKQEWVCVSVDKYVKKEQVELLSQHDWLKIGFKKVDGSGSDGYLDPDAPPTFFTELVKSFDTDKNGELSSKEIQAALQNSDNAGQLQKLIVKHPSEWYEKSSASSYLWLDKLMTKIDLPDFDLLVGHEKQRIDKLEWMQSATKLKFNRMIWHFNPLSVLINIRVGSCYKLLWGQKVTASLGGKKACEFRRKTVDICAELWGENKKIEYANVLMACMAVETSRIFTSSVILLKPLRDTNGEYIYNQKGKVKKTYQAISKQDIANDVSIAKRNPVGLIQFTGPAVQQINNVHGTNITKQDLALMDELEQLDYVKKYFTSRKDLINKFKGPEDIYLFIFCPEGVGKDDDYVLYSKQDDHDYGVDYYTNNSSLDSNLHGNEGNNDQKIQKKELLSRLRKLMAEGEEYINECCCDFSKKEPSHLELSGEKWVNRYPTSKNIDDLELGFSNNVRKFISAIESAGGQVRISATYRPVERAYLMHYCWRIAKEGLAPEKVPKMKGVDIDWEHKSKNGVPDKQAAIMAAKKMVSGYNIIYKPSLTSRHTEKKAIDMTITGVRGLFIKMNDGKFIEIKSSDDLYRVGASYRVFKLVSDPPHWSVDGR</sequence>
<gene>
    <name evidence="3" type="ORF">AERO8C_30212</name>
</gene>
<dbReference type="PROSITE" id="PS50222">
    <property type="entry name" value="EF_HAND_2"/>
    <property type="match status" value="1"/>
</dbReference>
<dbReference type="Proteomes" id="UP000439123">
    <property type="component" value="Unassembled WGS sequence"/>
</dbReference>
<dbReference type="AlphaFoldDB" id="A0A653L6J0"/>
<reference evidence="3 4" key="1">
    <citation type="submission" date="2019-10" db="EMBL/GenBank/DDBJ databases">
        <authorList>
            <person name="Karimi E."/>
        </authorList>
    </citation>
    <scope>NUCLEOTIDE SEQUENCE [LARGE SCALE GENOMIC DNA]</scope>
    <source>
        <strain evidence="3">Aeromonas sp. 8C</strain>
    </source>
</reference>
<evidence type="ECO:0000313" key="3">
    <source>
        <dbReference type="EMBL" id="VXA86657.1"/>
    </source>
</evidence>
<dbReference type="PROSITE" id="PS00018">
    <property type="entry name" value="EF_HAND_1"/>
    <property type="match status" value="1"/>
</dbReference>
<dbReference type="SUPFAM" id="SSF47473">
    <property type="entry name" value="EF-hand"/>
    <property type="match status" value="1"/>
</dbReference>
<evidence type="ECO:0000313" key="4">
    <source>
        <dbReference type="Proteomes" id="UP000439123"/>
    </source>
</evidence>
<protein>
    <submittedName>
        <fullName evidence="3">Predicted chitinase (Modular protein)</fullName>
    </submittedName>
</protein>
<dbReference type="InterPro" id="IPR002048">
    <property type="entry name" value="EF_hand_dom"/>
</dbReference>
<feature type="coiled-coil region" evidence="1">
    <location>
        <begin position="832"/>
        <end position="859"/>
    </location>
</feature>